<dbReference type="EMBL" id="JNSK01000087">
    <property type="protein sequence ID" value="KGA15679.1"/>
    <property type="molecule type" value="Genomic_DNA"/>
</dbReference>
<evidence type="ECO:0000313" key="1">
    <source>
        <dbReference type="EMBL" id="KGA15679.1"/>
    </source>
</evidence>
<dbReference type="Gene3D" id="3.40.50.720">
    <property type="entry name" value="NAD(P)-binding Rossmann-like Domain"/>
    <property type="match status" value="1"/>
</dbReference>
<sequence>ANYFFALGLDNEFKNAGKKAMSLLAHPGLSHTNLQVETFDRGAAGWAGTVSKYLAARVGMEPSEGARPQIRAALDPKAKGGEFYSPRFGNNGAPVKHPILRTRNKANIRKLWELSEKETGISIQP</sequence>
<dbReference type="AlphaFoldDB" id="A0A094Q0W0"/>
<organism evidence="1">
    <name type="scientific">freshwater metagenome</name>
    <dbReference type="NCBI Taxonomy" id="449393"/>
    <lineage>
        <taxon>unclassified sequences</taxon>
        <taxon>metagenomes</taxon>
        <taxon>ecological metagenomes</taxon>
    </lineage>
</organism>
<accession>A0A094Q0W0</accession>
<gene>
    <name evidence="1" type="ORF">GM50_16505</name>
</gene>
<feature type="non-terminal residue" evidence="1">
    <location>
        <position position="1"/>
    </location>
</feature>
<reference evidence="1" key="1">
    <citation type="submission" date="2014-05" db="EMBL/GenBank/DDBJ databases">
        <title>Key roles for freshwater Actinobacteria revealed by deep metagenomic sequencing.</title>
        <authorList>
            <person name="Ghai R."/>
            <person name="Mizuno C.M."/>
            <person name="Picazo A."/>
            <person name="Camacho A."/>
            <person name="Rodriguez-Valera F."/>
        </authorList>
    </citation>
    <scope>NUCLEOTIDE SEQUENCE</scope>
</reference>
<protein>
    <submittedName>
        <fullName evidence="1">Uncharacterized protein</fullName>
    </submittedName>
</protein>
<comment type="caution">
    <text evidence="1">The sequence shown here is derived from an EMBL/GenBank/DDBJ whole genome shotgun (WGS) entry which is preliminary data.</text>
</comment>
<proteinExistence type="predicted"/>
<name>A0A094Q0W0_9ZZZZ</name>